<comment type="caution">
    <text evidence="7">The sequence shown here is derived from an EMBL/GenBank/DDBJ whole genome shotgun (WGS) entry which is preliminary data.</text>
</comment>
<evidence type="ECO:0000256" key="1">
    <source>
        <dbReference type="ARBA" id="ARBA00010641"/>
    </source>
</evidence>
<name>A0A399RE67_9PROT</name>
<dbReference type="Pfam" id="PF04542">
    <property type="entry name" value="Sigma70_r2"/>
    <property type="match status" value="1"/>
</dbReference>
<dbReference type="InterPro" id="IPR036388">
    <property type="entry name" value="WH-like_DNA-bd_sf"/>
</dbReference>
<evidence type="ECO:0000256" key="3">
    <source>
        <dbReference type="ARBA" id="ARBA00023082"/>
    </source>
</evidence>
<dbReference type="Pfam" id="PF08281">
    <property type="entry name" value="Sigma70_r4_2"/>
    <property type="match status" value="1"/>
</dbReference>
<dbReference type="GO" id="GO:0016987">
    <property type="term" value="F:sigma factor activity"/>
    <property type="evidence" value="ECO:0007669"/>
    <property type="project" value="UniProtKB-KW"/>
</dbReference>
<dbReference type="InterPro" id="IPR007627">
    <property type="entry name" value="RNA_pol_sigma70_r2"/>
</dbReference>
<dbReference type="GO" id="GO:0006352">
    <property type="term" value="P:DNA-templated transcription initiation"/>
    <property type="evidence" value="ECO:0007669"/>
    <property type="project" value="InterPro"/>
</dbReference>
<dbReference type="NCBIfam" id="TIGR02937">
    <property type="entry name" value="sigma70-ECF"/>
    <property type="match status" value="1"/>
</dbReference>
<sequence>MTKPTLDDQAFKAELSDLIPHLRAFARSLCGNATAADDLAQEAMLKAWKARESYQAGTNLKAWTFTILRNLFYSEKRRSWRRQQLDPEVAEATLVASDNTSSALDLLALRNALGVLPEDQREALVLVGAGGLSYEETAEICGCAVGTIKSRVSRARKALVEIIDSNQARFSGDSELSASEAFEDIMRQADELSRDIPADANN</sequence>
<comment type="similarity">
    <text evidence="1">Belongs to the sigma-70 factor family. ECF subfamily.</text>
</comment>
<dbReference type="EMBL" id="QWFX01000010">
    <property type="protein sequence ID" value="RIJ29718.1"/>
    <property type="molecule type" value="Genomic_DNA"/>
</dbReference>
<dbReference type="GO" id="GO:0003677">
    <property type="term" value="F:DNA binding"/>
    <property type="evidence" value="ECO:0007669"/>
    <property type="project" value="InterPro"/>
</dbReference>
<keyword evidence="8" id="KW-1185">Reference proteome</keyword>
<evidence type="ECO:0000256" key="4">
    <source>
        <dbReference type="ARBA" id="ARBA00023163"/>
    </source>
</evidence>
<keyword evidence="2" id="KW-0805">Transcription regulation</keyword>
<dbReference type="SUPFAM" id="SSF88946">
    <property type="entry name" value="Sigma2 domain of RNA polymerase sigma factors"/>
    <property type="match status" value="1"/>
</dbReference>
<feature type="domain" description="RNA polymerase sigma factor 70 region 4 type 2" evidence="6">
    <location>
        <begin position="107"/>
        <end position="159"/>
    </location>
</feature>
<dbReference type="Proteomes" id="UP000266385">
    <property type="component" value="Unassembled WGS sequence"/>
</dbReference>
<dbReference type="RefSeq" id="WP_119376225.1">
    <property type="nucleotide sequence ID" value="NZ_QWFX01000010.1"/>
</dbReference>
<dbReference type="InterPro" id="IPR014284">
    <property type="entry name" value="RNA_pol_sigma-70_dom"/>
</dbReference>
<gene>
    <name evidence="7" type="ORF">D1223_09600</name>
</gene>
<dbReference type="InterPro" id="IPR039425">
    <property type="entry name" value="RNA_pol_sigma-70-like"/>
</dbReference>
<keyword evidence="4" id="KW-0804">Transcription</keyword>
<dbReference type="SUPFAM" id="SSF88659">
    <property type="entry name" value="Sigma3 and sigma4 domains of RNA polymerase sigma factors"/>
    <property type="match status" value="1"/>
</dbReference>
<evidence type="ECO:0000259" key="6">
    <source>
        <dbReference type="Pfam" id="PF08281"/>
    </source>
</evidence>
<proteinExistence type="inferred from homology"/>
<evidence type="ECO:0000313" key="7">
    <source>
        <dbReference type="EMBL" id="RIJ29718.1"/>
    </source>
</evidence>
<dbReference type="InterPro" id="IPR013249">
    <property type="entry name" value="RNA_pol_sigma70_r4_t2"/>
</dbReference>
<feature type="domain" description="RNA polymerase sigma-70 region 2" evidence="5">
    <location>
        <begin position="19"/>
        <end position="82"/>
    </location>
</feature>
<keyword evidence="3" id="KW-0731">Sigma factor</keyword>
<dbReference type="OrthoDB" id="9803470at2"/>
<dbReference type="Gene3D" id="1.10.10.10">
    <property type="entry name" value="Winged helix-like DNA-binding domain superfamily/Winged helix DNA-binding domain"/>
    <property type="match status" value="1"/>
</dbReference>
<dbReference type="InterPro" id="IPR013325">
    <property type="entry name" value="RNA_pol_sigma_r2"/>
</dbReference>
<dbReference type="PANTHER" id="PTHR43133:SF25">
    <property type="entry name" value="RNA POLYMERASE SIGMA FACTOR RFAY-RELATED"/>
    <property type="match status" value="1"/>
</dbReference>
<evidence type="ECO:0000259" key="5">
    <source>
        <dbReference type="Pfam" id="PF04542"/>
    </source>
</evidence>
<dbReference type="InterPro" id="IPR013324">
    <property type="entry name" value="RNA_pol_sigma_r3/r4-like"/>
</dbReference>
<dbReference type="AlphaFoldDB" id="A0A399RE67"/>
<dbReference type="PANTHER" id="PTHR43133">
    <property type="entry name" value="RNA POLYMERASE ECF-TYPE SIGMA FACTO"/>
    <property type="match status" value="1"/>
</dbReference>
<evidence type="ECO:0000256" key="2">
    <source>
        <dbReference type="ARBA" id="ARBA00023015"/>
    </source>
</evidence>
<protein>
    <submittedName>
        <fullName evidence="7">Sigma-70 family RNA polymerase sigma factor</fullName>
    </submittedName>
</protein>
<evidence type="ECO:0000313" key="8">
    <source>
        <dbReference type="Proteomes" id="UP000266385"/>
    </source>
</evidence>
<dbReference type="CDD" id="cd06171">
    <property type="entry name" value="Sigma70_r4"/>
    <property type="match status" value="1"/>
</dbReference>
<reference evidence="7 8" key="1">
    <citation type="submission" date="2018-08" db="EMBL/GenBank/DDBJ databases">
        <title>Henriciella mobilis sp. nov., isolated from seawater.</title>
        <authorList>
            <person name="Cheng H."/>
            <person name="Wu Y.-H."/>
            <person name="Xu X.-W."/>
            <person name="Guo L.-L."/>
        </authorList>
    </citation>
    <scope>NUCLEOTIDE SEQUENCE [LARGE SCALE GENOMIC DNA]</scope>
    <source>
        <strain evidence="7 8">JN25</strain>
    </source>
</reference>
<organism evidence="7 8">
    <name type="scientific">Henriciella mobilis</name>
    <dbReference type="NCBI Taxonomy" id="2305467"/>
    <lineage>
        <taxon>Bacteria</taxon>
        <taxon>Pseudomonadati</taxon>
        <taxon>Pseudomonadota</taxon>
        <taxon>Alphaproteobacteria</taxon>
        <taxon>Hyphomonadales</taxon>
        <taxon>Hyphomonadaceae</taxon>
        <taxon>Henriciella</taxon>
    </lineage>
</organism>
<dbReference type="Gene3D" id="1.10.1740.10">
    <property type="match status" value="1"/>
</dbReference>
<accession>A0A399RE67</accession>